<comment type="caution">
    <text evidence="2">The sequence shown here is derived from an EMBL/GenBank/DDBJ whole genome shotgun (WGS) entry which is preliminary data.</text>
</comment>
<sequence length="239" mass="26957">MPRLDSDVKRERGGSPIPSMRSGTMGPPSPNPLKRKVPPSESHHSLARTFNRSHAPSAETIQRRDDETEPIFMEMRYRQDSLRSGQQGSPVSQNADASFLQQSFSHHTFADIGLRQKACNDTLGDLQTLGVSLRPITGHALSLYSKTMISSHILIVNRSYQTLPRQGRSLPWVANNHREIKPFKTIFNPSEIEEVLRWAQIAILNHNRNFEIFIPGEGAFAKETPLDSESATFSCYKYL</sequence>
<dbReference type="AlphaFoldDB" id="A0AAX6MXF3"/>
<accession>A0AAX6MXF3</accession>
<evidence type="ECO:0000256" key="1">
    <source>
        <dbReference type="SAM" id="MobiDB-lite"/>
    </source>
</evidence>
<organism evidence="2 3">
    <name type="scientific">Daldinia eschscholtzii</name>
    <dbReference type="NCBI Taxonomy" id="292717"/>
    <lineage>
        <taxon>Eukaryota</taxon>
        <taxon>Fungi</taxon>
        <taxon>Dikarya</taxon>
        <taxon>Ascomycota</taxon>
        <taxon>Pezizomycotina</taxon>
        <taxon>Sordariomycetes</taxon>
        <taxon>Xylariomycetidae</taxon>
        <taxon>Xylariales</taxon>
        <taxon>Hypoxylaceae</taxon>
        <taxon>Daldinia</taxon>
    </lineage>
</organism>
<dbReference type="EMBL" id="JBANMG010000002">
    <property type="protein sequence ID" value="KAK6957196.1"/>
    <property type="molecule type" value="Genomic_DNA"/>
</dbReference>
<dbReference type="Proteomes" id="UP001369815">
    <property type="component" value="Unassembled WGS sequence"/>
</dbReference>
<gene>
    <name evidence="2" type="ORF">Daesc_002482</name>
</gene>
<keyword evidence="3" id="KW-1185">Reference proteome</keyword>
<feature type="region of interest" description="Disordered" evidence="1">
    <location>
        <begin position="1"/>
        <end position="70"/>
    </location>
</feature>
<reference evidence="2 3" key="1">
    <citation type="journal article" date="2024" name="Front Chem Biol">
        <title>Unveiling the potential of Daldinia eschscholtzii MFLUCC 19-0629 through bioactivity and bioinformatics studies for enhanced sustainable agriculture production.</title>
        <authorList>
            <person name="Brooks S."/>
            <person name="Weaver J.A."/>
            <person name="Klomchit A."/>
            <person name="Alharthi S.A."/>
            <person name="Onlamun T."/>
            <person name="Nurani R."/>
            <person name="Vong T.K."/>
            <person name="Alberti F."/>
            <person name="Greco C."/>
        </authorList>
    </citation>
    <scope>NUCLEOTIDE SEQUENCE [LARGE SCALE GENOMIC DNA]</scope>
    <source>
        <strain evidence="2">MFLUCC 19-0629</strain>
    </source>
</reference>
<evidence type="ECO:0000313" key="2">
    <source>
        <dbReference type="EMBL" id="KAK6957196.1"/>
    </source>
</evidence>
<evidence type="ECO:0000313" key="3">
    <source>
        <dbReference type="Proteomes" id="UP001369815"/>
    </source>
</evidence>
<name>A0AAX6MXF3_9PEZI</name>
<proteinExistence type="predicted"/>
<protein>
    <submittedName>
        <fullName evidence="2">Uncharacterized protein</fullName>
    </submittedName>
</protein>
<feature type="compositionally biased region" description="Basic and acidic residues" evidence="1">
    <location>
        <begin position="1"/>
        <end position="13"/>
    </location>
</feature>